<dbReference type="Pfam" id="PF09912">
    <property type="entry name" value="DUF2141"/>
    <property type="match status" value="1"/>
</dbReference>
<dbReference type="AlphaFoldDB" id="A0A5B8LP28"/>
<name>A0A5B8LP28_9SPHN</name>
<dbReference type="OrthoDB" id="7449018at2"/>
<dbReference type="InterPro" id="IPR018673">
    <property type="entry name" value="DUF2141"/>
</dbReference>
<dbReference type="EMBL" id="CP042306">
    <property type="protein sequence ID" value="QDZ09152.1"/>
    <property type="molecule type" value="Genomic_DNA"/>
</dbReference>
<accession>A0A5B8LP28</accession>
<organism evidence="1 2">
    <name type="scientific">Sphingomonas panacisoli</name>
    <dbReference type="NCBI Taxonomy" id="1813879"/>
    <lineage>
        <taxon>Bacteria</taxon>
        <taxon>Pseudomonadati</taxon>
        <taxon>Pseudomonadota</taxon>
        <taxon>Alphaproteobacteria</taxon>
        <taxon>Sphingomonadales</taxon>
        <taxon>Sphingomonadaceae</taxon>
        <taxon>Sphingomonas</taxon>
    </lineage>
</organism>
<proteinExistence type="predicted"/>
<keyword evidence="2" id="KW-1185">Reference proteome</keyword>
<protein>
    <submittedName>
        <fullName evidence="1">DUF2141 domain-containing protein</fullName>
    </submittedName>
</protein>
<dbReference type="Proteomes" id="UP000315673">
    <property type="component" value="Chromosome"/>
</dbReference>
<reference evidence="1 2" key="1">
    <citation type="submission" date="2019-07" db="EMBL/GenBank/DDBJ databases">
        <title>Full genome sequence of Sphingomonas sp. 4R-6-7(HKS19).</title>
        <authorList>
            <person name="Im W.-T."/>
        </authorList>
    </citation>
    <scope>NUCLEOTIDE SEQUENCE [LARGE SCALE GENOMIC DNA]</scope>
    <source>
        <strain evidence="1 2">HKS19</strain>
    </source>
</reference>
<gene>
    <name evidence="1" type="ORF">FPZ24_10770</name>
</gene>
<sequence length="170" mass="17852">MPVALLLLAGTGELPPSTPDLGKAGAPCRPGETGPAAVIEVVGLRDRAGLLKVELYPANDGDFLADDNVLIGTGKVFRRVEVRTPQNGPVTLCIRAPAAGTYAISVLHDRDANHRFGVSIDGIGFSRNPKLGWSKPAAQSVALGIGPKPTRTTIVMNYRRGLFSFGPIAK</sequence>
<evidence type="ECO:0000313" key="1">
    <source>
        <dbReference type="EMBL" id="QDZ09152.1"/>
    </source>
</evidence>
<evidence type="ECO:0000313" key="2">
    <source>
        <dbReference type="Proteomes" id="UP000315673"/>
    </source>
</evidence>
<dbReference type="RefSeq" id="WP_146574393.1">
    <property type="nucleotide sequence ID" value="NZ_CP042306.1"/>
</dbReference>
<dbReference type="KEGG" id="spai:FPZ24_10770"/>